<accession>A0A4R6X7U6</accession>
<dbReference type="SMART" id="SM00062">
    <property type="entry name" value="PBPb"/>
    <property type="match status" value="1"/>
</dbReference>
<dbReference type="GO" id="GO:0051470">
    <property type="term" value="P:ectoine transmembrane transport"/>
    <property type="evidence" value="ECO:0007669"/>
    <property type="project" value="InterPro"/>
</dbReference>
<dbReference type="InterPro" id="IPR001638">
    <property type="entry name" value="Solute-binding_3/MltF_N"/>
</dbReference>
<dbReference type="GO" id="GO:0033294">
    <property type="term" value="F:ectoine binding"/>
    <property type="evidence" value="ECO:0007669"/>
    <property type="project" value="InterPro"/>
</dbReference>
<organism evidence="5 6">
    <name type="scientific">Marinomonas communis</name>
    <dbReference type="NCBI Taxonomy" id="28254"/>
    <lineage>
        <taxon>Bacteria</taxon>
        <taxon>Pseudomonadati</taxon>
        <taxon>Pseudomonadota</taxon>
        <taxon>Gammaproteobacteria</taxon>
        <taxon>Oceanospirillales</taxon>
        <taxon>Oceanospirillaceae</taxon>
        <taxon>Marinomonas</taxon>
    </lineage>
</organism>
<feature type="chain" id="PRO_5020712661" evidence="3">
    <location>
        <begin position="25"/>
        <end position="281"/>
    </location>
</feature>
<dbReference type="Gene3D" id="3.40.190.10">
    <property type="entry name" value="Periplasmic binding protein-like II"/>
    <property type="match status" value="2"/>
</dbReference>
<evidence type="ECO:0000256" key="1">
    <source>
        <dbReference type="ARBA" id="ARBA00010333"/>
    </source>
</evidence>
<reference evidence="5 6" key="1">
    <citation type="submission" date="2019-03" db="EMBL/GenBank/DDBJ databases">
        <title>Genomic Encyclopedia of Type Strains, Phase IV (KMG-IV): sequencing the most valuable type-strain genomes for metagenomic binning, comparative biology and taxonomic classification.</title>
        <authorList>
            <person name="Goeker M."/>
        </authorList>
    </citation>
    <scope>NUCLEOTIDE SEQUENCE [LARGE SCALE GENOMIC DNA]</scope>
    <source>
        <strain evidence="5 6">DSM 5604</strain>
    </source>
</reference>
<gene>
    <name evidence="5" type="ORF">C8D85_0496</name>
</gene>
<name>A0A4R6X7U6_9GAMM</name>
<sequence length="281" mass="29774">MSMTKLNRSMVALAVCAASLSVNAGTLEDIQESGEVTIGVANEVPYGYTTPAGDPAGESPSIAVHVLESLGVKDVNVVVTEFGALIPGLKAGRFDVIAAGMYITPKRCQQVLFSNPTYSIGEGFLVKNGNPKNLHGYEDVHQQDVKMGVMSGAVEYGYAKDYGIEMSKIVTLPDYPSGVAALKAGRIDALAGTALTMATLAQKDDRVTLAQPFEDLVIDGKAIKGYGAFGFRPGDESLRDAFNKELKSFIATPEHIAMVKEYGFGEHTLPGSATAETLCQQ</sequence>
<evidence type="ECO:0000256" key="3">
    <source>
        <dbReference type="SAM" id="SignalP"/>
    </source>
</evidence>
<dbReference type="Pfam" id="PF00497">
    <property type="entry name" value="SBP_bac_3"/>
    <property type="match status" value="1"/>
</dbReference>
<dbReference type="Proteomes" id="UP000295729">
    <property type="component" value="Unassembled WGS sequence"/>
</dbReference>
<proteinExistence type="inferred from homology"/>
<dbReference type="PANTHER" id="PTHR35936">
    <property type="entry name" value="MEMBRANE-BOUND LYTIC MUREIN TRANSGLYCOSYLASE F"/>
    <property type="match status" value="1"/>
</dbReference>
<evidence type="ECO:0000313" key="6">
    <source>
        <dbReference type="Proteomes" id="UP000295729"/>
    </source>
</evidence>
<keyword evidence="6" id="KW-1185">Reference proteome</keyword>
<evidence type="ECO:0000259" key="4">
    <source>
        <dbReference type="SMART" id="SM00062"/>
    </source>
</evidence>
<keyword evidence="2 3" id="KW-0732">Signal</keyword>
<dbReference type="SUPFAM" id="SSF53850">
    <property type="entry name" value="Periplasmic binding protein-like II"/>
    <property type="match status" value="1"/>
</dbReference>
<protein>
    <submittedName>
        <fullName evidence="5">Amino acid ABC transporter substrate-binding protein (PAAT family)</fullName>
    </submittedName>
</protein>
<evidence type="ECO:0000313" key="5">
    <source>
        <dbReference type="EMBL" id="TDR15142.1"/>
    </source>
</evidence>
<dbReference type="InterPro" id="IPR014337">
    <property type="entry name" value="Ectoine_EhuB"/>
</dbReference>
<dbReference type="AlphaFoldDB" id="A0A4R6X7U6"/>
<dbReference type="EMBL" id="SNZA01000001">
    <property type="protein sequence ID" value="TDR15142.1"/>
    <property type="molecule type" value="Genomic_DNA"/>
</dbReference>
<dbReference type="OrthoDB" id="9768183at2"/>
<dbReference type="CDD" id="cd01002">
    <property type="entry name" value="PBP2_Ehub_like"/>
    <property type="match status" value="1"/>
</dbReference>
<dbReference type="PANTHER" id="PTHR35936:SF17">
    <property type="entry name" value="ARGININE-BINDING EXTRACELLULAR PROTEIN ARTP"/>
    <property type="match status" value="1"/>
</dbReference>
<dbReference type="NCBIfam" id="TIGR02995">
    <property type="entry name" value="ectoine_ehuB"/>
    <property type="match status" value="1"/>
</dbReference>
<evidence type="ECO:0000256" key="2">
    <source>
        <dbReference type="ARBA" id="ARBA00022729"/>
    </source>
</evidence>
<feature type="domain" description="Solute-binding protein family 3/N-terminal" evidence="4">
    <location>
        <begin position="35"/>
        <end position="266"/>
    </location>
</feature>
<feature type="signal peptide" evidence="3">
    <location>
        <begin position="1"/>
        <end position="24"/>
    </location>
</feature>
<comment type="caution">
    <text evidence="5">The sequence shown here is derived from an EMBL/GenBank/DDBJ whole genome shotgun (WGS) entry which is preliminary data.</text>
</comment>
<comment type="similarity">
    <text evidence="1">Belongs to the bacterial solute-binding protein 3 family.</text>
</comment>